<keyword evidence="1" id="KW-0812">Transmembrane</keyword>
<evidence type="ECO:0000313" key="3">
    <source>
        <dbReference type="Proteomes" id="UP000295281"/>
    </source>
</evidence>
<name>A0A4V3D812_9ACTN</name>
<dbReference type="RefSeq" id="WP_133742383.1">
    <property type="nucleotide sequence ID" value="NZ_SNYN01000014.1"/>
</dbReference>
<dbReference type="Proteomes" id="UP000295281">
    <property type="component" value="Unassembled WGS sequence"/>
</dbReference>
<comment type="caution">
    <text evidence="2">The sequence shown here is derived from an EMBL/GenBank/DDBJ whole genome shotgun (WGS) entry which is preliminary data.</text>
</comment>
<gene>
    <name evidence="2" type="ORF">EV190_11431</name>
</gene>
<evidence type="ECO:0000313" key="2">
    <source>
        <dbReference type="EMBL" id="TDQ49987.1"/>
    </source>
</evidence>
<keyword evidence="1" id="KW-1133">Transmembrane helix</keyword>
<sequence length="217" mass="21741">MGRTSALIAAGCYSLWLLEFGLDTGLRPSLSFVGELAAADQPYAWLFGAGDRATGVLAALAAVLGLWSGERGRWHRVGWLGLGGFGLAVAVDSFLPMDCAVSADTACAAAETAGTLSAVHAWHTVSSGLAGAAALVGAAGLAIALRGRGGRPFLAAAGVLGTQAVAMIAVLLLLSAGSGQPVEGFGLVQRIRSGGVAAWLVAVAYLPGVWWPRTGGA</sequence>
<feature type="transmembrane region" description="Helical" evidence="1">
    <location>
        <begin position="45"/>
        <end position="67"/>
    </location>
</feature>
<keyword evidence="3" id="KW-1185">Reference proteome</keyword>
<feature type="transmembrane region" description="Helical" evidence="1">
    <location>
        <begin position="194"/>
        <end position="211"/>
    </location>
</feature>
<organism evidence="2 3">
    <name type="scientific">Actinorugispora endophytica</name>
    <dbReference type="NCBI Taxonomy" id="1605990"/>
    <lineage>
        <taxon>Bacteria</taxon>
        <taxon>Bacillati</taxon>
        <taxon>Actinomycetota</taxon>
        <taxon>Actinomycetes</taxon>
        <taxon>Streptosporangiales</taxon>
        <taxon>Nocardiopsidaceae</taxon>
        <taxon>Actinorugispora</taxon>
    </lineage>
</organism>
<feature type="transmembrane region" description="Helical" evidence="1">
    <location>
        <begin position="79"/>
        <end position="95"/>
    </location>
</feature>
<dbReference type="AlphaFoldDB" id="A0A4V3D812"/>
<feature type="transmembrane region" description="Helical" evidence="1">
    <location>
        <begin position="125"/>
        <end position="145"/>
    </location>
</feature>
<accession>A0A4V3D812</accession>
<reference evidence="2 3" key="1">
    <citation type="submission" date="2019-03" db="EMBL/GenBank/DDBJ databases">
        <title>Genomic Encyclopedia of Type Strains, Phase IV (KMG-IV): sequencing the most valuable type-strain genomes for metagenomic binning, comparative biology and taxonomic classification.</title>
        <authorList>
            <person name="Goeker M."/>
        </authorList>
    </citation>
    <scope>NUCLEOTIDE SEQUENCE [LARGE SCALE GENOMIC DNA]</scope>
    <source>
        <strain evidence="2 3">DSM 46770</strain>
    </source>
</reference>
<evidence type="ECO:0000256" key="1">
    <source>
        <dbReference type="SAM" id="Phobius"/>
    </source>
</evidence>
<dbReference type="Pfam" id="PF06197">
    <property type="entry name" value="DUF998"/>
    <property type="match status" value="1"/>
</dbReference>
<dbReference type="OrthoDB" id="7185741at2"/>
<proteinExistence type="predicted"/>
<dbReference type="EMBL" id="SNYN01000014">
    <property type="protein sequence ID" value="TDQ49987.1"/>
    <property type="molecule type" value="Genomic_DNA"/>
</dbReference>
<protein>
    <submittedName>
        <fullName evidence="2">Uncharacterized protein DUF998</fullName>
    </submittedName>
</protein>
<keyword evidence="1" id="KW-0472">Membrane</keyword>
<dbReference type="InterPro" id="IPR009339">
    <property type="entry name" value="DUF998"/>
</dbReference>
<feature type="transmembrane region" description="Helical" evidence="1">
    <location>
        <begin position="152"/>
        <end position="174"/>
    </location>
</feature>